<feature type="chain" id="PRO_5044332868" evidence="5">
    <location>
        <begin position="23"/>
        <end position="385"/>
    </location>
</feature>
<protein>
    <submittedName>
        <fullName evidence="7">LOW QUALITY PROTEIN: GDSL esterase/lipase At1g28650-like</fullName>
    </submittedName>
</protein>
<evidence type="ECO:0000256" key="4">
    <source>
        <dbReference type="ARBA" id="ARBA00023180"/>
    </source>
</evidence>
<dbReference type="Proteomes" id="UP001515500">
    <property type="component" value="Unplaced"/>
</dbReference>
<evidence type="ECO:0000256" key="3">
    <source>
        <dbReference type="ARBA" id="ARBA00022801"/>
    </source>
</evidence>
<dbReference type="PANTHER" id="PTHR22835:SF663">
    <property type="entry name" value="LIPASE-LIKE"/>
    <property type="match status" value="1"/>
</dbReference>
<comment type="similarity">
    <text evidence="1">Belongs to the 'GDSL' lipolytic enzyme family.</text>
</comment>
<evidence type="ECO:0000256" key="2">
    <source>
        <dbReference type="ARBA" id="ARBA00022729"/>
    </source>
</evidence>
<dbReference type="PANTHER" id="PTHR22835">
    <property type="entry name" value="ZINC FINGER FYVE DOMAIN CONTAINING PROTEIN"/>
    <property type="match status" value="1"/>
</dbReference>
<proteinExistence type="inferred from homology"/>
<dbReference type="RefSeq" id="XP_039119086.1">
    <property type="nucleotide sequence ID" value="XM_039263152.1"/>
</dbReference>
<dbReference type="CDD" id="cd01837">
    <property type="entry name" value="SGNH_plant_lipase_like"/>
    <property type="match status" value="1"/>
</dbReference>
<keyword evidence="4" id="KW-0325">Glycoprotein</keyword>
<dbReference type="GeneID" id="120255310"/>
<dbReference type="Gene3D" id="3.40.50.1110">
    <property type="entry name" value="SGNH hydrolase"/>
    <property type="match status" value="1"/>
</dbReference>
<keyword evidence="3" id="KW-0378">Hydrolase</keyword>
<organism evidence="6 7">
    <name type="scientific">Dioscorea cayennensis subsp. rotundata</name>
    <name type="common">White Guinea yam</name>
    <name type="synonym">Dioscorea rotundata</name>
    <dbReference type="NCBI Taxonomy" id="55577"/>
    <lineage>
        <taxon>Eukaryota</taxon>
        <taxon>Viridiplantae</taxon>
        <taxon>Streptophyta</taxon>
        <taxon>Embryophyta</taxon>
        <taxon>Tracheophyta</taxon>
        <taxon>Spermatophyta</taxon>
        <taxon>Magnoliopsida</taxon>
        <taxon>Liliopsida</taxon>
        <taxon>Dioscoreales</taxon>
        <taxon>Dioscoreaceae</taxon>
        <taxon>Dioscorea</taxon>
    </lineage>
</organism>
<evidence type="ECO:0000313" key="7">
    <source>
        <dbReference type="RefSeq" id="XP_039119086.1"/>
    </source>
</evidence>
<dbReference type="InterPro" id="IPR036514">
    <property type="entry name" value="SGNH_hydro_sf"/>
</dbReference>
<dbReference type="SUPFAM" id="SSF52266">
    <property type="entry name" value="SGNH hydrolase"/>
    <property type="match status" value="1"/>
</dbReference>
<name>A0AB40AXN0_DIOCR</name>
<evidence type="ECO:0000313" key="6">
    <source>
        <dbReference type="Proteomes" id="UP001515500"/>
    </source>
</evidence>
<evidence type="ECO:0000256" key="1">
    <source>
        <dbReference type="ARBA" id="ARBA00008668"/>
    </source>
</evidence>
<dbReference type="AlphaFoldDB" id="A0AB40AXN0"/>
<reference evidence="7" key="1">
    <citation type="submission" date="2025-08" db="UniProtKB">
        <authorList>
            <consortium name="RefSeq"/>
        </authorList>
    </citation>
    <scope>IDENTIFICATION</scope>
</reference>
<accession>A0AB40AXN0</accession>
<sequence length="385" mass="42656">MACSPISFLLIYSSLVLPLAFSSQTIDYYFSSIISFGGSLSDTGNLFYYLHNNCSIAHFPYGITFFHRPTGRHSDGRLIVDFLAEAIGLPFLPPYLAGPAKHNFQQGVNFAIGGTVAETSFYKENGFPLPNNTFSLHDQLNWFQDMLPILCSSLSECEAKLGKSLFIVGAIGGNDYHIAMLKGSSDYEIKTLLVPVMIQAISSAIKDLIKYGARTLVVPGNYPVGCLSASLTCFPREGDYDQKTGCLNWLNELTELYNQRLHIELQDIQHQHPHVTIFFVDYYGIIMEMLQSPKKYGFKDKPLVACCGGGGPYNYNAYVLCGEGARACDDPSSLVFWDGVHLTEAANKIIATDLLQVLHVSPSINQQFPHIVKIYDQAQHVSMTV</sequence>
<dbReference type="InterPro" id="IPR001087">
    <property type="entry name" value="GDSL"/>
</dbReference>
<keyword evidence="2 5" id="KW-0732">Signal</keyword>
<dbReference type="Pfam" id="PF00657">
    <property type="entry name" value="Lipase_GDSL"/>
    <property type="match status" value="1"/>
</dbReference>
<dbReference type="GO" id="GO:0016788">
    <property type="term" value="F:hydrolase activity, acting on ester bonds"/>
    <property type="evidence" value="ECO:0007669"/>
    <property type="project" value="InterPro"/>
</dbReference>
<keyword evidence="6" id="KW-1185">Reference proteome</keyword>
<feature type="signal peptide" evidence="5">
    <location>
        <begin position="1"/>
        <end position="22"/>
    </location>
</feature>
<evidence type="ECO:0000256" key="5">
    <source>
        <dbReference type="SAM" id="SignalP"/>
    </source>
</evidence>
<gene>
    <name evidence="7" type="primary">LOC120255310</name>
</gene>
<dbReference type="InterPro" id="IPR035669">
    <property type="entry name" value="SGNH_plant_lipase-like"/>
</dbReference>